<proteinExistence type="predicted"/>
<dbReference type="EMBL" id="GBXM01051531">
    <property type="protein sequence ID" value="JAH57046.1"/>
    <property type="molecule type" value="Transcribed_RNA"/>
</dbReference>
<name>A0A0E9TU12_ANGAN</name>
<evidence type="ECO:0000313" key="1">
    <source>
        <dbReference type="EMBL" id="JAH57046.1"/>
    </source>
</evidence>
<dbReference type="AlphaFoldDB" id="A0A0E9TU12"/>
<sequence>MVDVSLTTTEKQLPRKKHCFFSPWVNRERARETNNVLKVKVPFYFIGFAFGTVSGP</sequence>
<organism evidence="1">
    <name type="scientific">Anguilla anguilla</name>
    <name type="common">European freshwater eel</name>
    <name type="synonym">Muraena anguilla</name>
    <dbReference type="NCBI Taxonomy" id="7936"/>
    <lineage>
        <taxon>Eukaryota</taxon>
        <taxon>Metazoa</taxon>
        <taxon>Chordata</taxon>
        <taxon>Craniata</taxon>
        <taxon>Vertebrata</taxon>
        <taxon>Euteleostomi</taxon>
        <taxon>Actinopterygii</taxon>
        <taxon>Neopterygii</taxon>
        <taxon>Teleostei</taxon>
        <taxon>Anguilliformes</taxon>
        <taxon>Anguillidae</taxon>
        <taxon>Anguilla</taxon>
    </lineage>
</organism>
<reference evidence="1" key="2">
    <citation type="journal article" date="2015" name="Fish Shellfish Immunol.">
        <title>Early steps in the European eel (Anguilla anguilla)-Vibrio vulnificus interaction in the gills: Role of the RtxA13 toxin.</title>
        <authorList>
            <person name="Callol A."/>
            <person name="Pajuelo D."/>
            <person name="Ebbesson L."/>
            <person name="Teles M."/>
            <person name="MacKenzie S."/>
            <person name="Amaro C."/>
        </authorList>
    </citation>
    <scope>NUCLEOTIDE SEQUENCE</scope>
</reference>
<accession>A0A0E9TU12</accession>
<protein>
    <submittedName>
        <fullName evidence="1">Uncharacterized protein</fullName>
    </submittedName>
</protein>
<reference evidence="1" key="1">
    <citation type="submission" date="2014-11" db="EMBL/GenBank/DDBJ databases">
        <authorList>
            <person name="Amaro Gonzalez C."/>
        </authorList>
    </citation>
    <scope>NUCLEOTIDE SEQUENCE</scope>
</reference>